<keyword evidence="7" id="KW-1185">Reference proteome</keyword>
<evidence type="ECO:0000256" key="1">
    <source>
        <dbReference type="ARBA" id="ARBA00004046"/>
    </source>
</evidence>
<dbReference type="PANTHER" id="PTHR45841">
    <property type="entry name" value="MRNA TURNOVER PROTEIN 4 MRTO4"/>
    <property type="match status" value="1"/>
</dbReference>
<feature type="domain" description="Large ribosomal subunit protein uL10-like insertion" evidence="5">
    <location>
        <begin position="101"/>
        <end position="164"/>
    </location>
</feature>
<gene>
    <name evidence="6" type="ORF">AFUS01_LOCUS15169</name>
</gene>
<dbReference type="InterPro" id="IPR040637">
    <property type="entry name" value="Ribosomal_uL10-like_insert"/>
</dbReference>
<comment type="function">
    <text evidence="1 4">Component of the ribosome assembly machinery. Nuclear paralog of the ribosomal protein P0, it binds pre-60S subunits at an early stage of assembly in the nucleolus, and is replaced by P0 in cytoplasmic pre-60S subunits and mature 80S ribosomes.</text>
</comment>
<comment type="subunit">
    <text evidence="4">Associates with the pre-60S ribosomal particle.</text>
</comment>
<evidence type="ECO:0000313" key="6">
    <source>
        <dbReference type="EMBL" id="CAG7726249.1"/>
    </source>
</evidence>
<dbReference type="GO" id="GO:0000027">
    <property type="term" value="P:ribosomal large subunit assembly"/>
    <property type="evidence" value="ECO:0007669"/>
    <property type="project" value="InterPro"/>
</dbReference>
<evidence type="ECO:0000313" key="7">
    <source>
        <dbReference type="Proteomes" id="UP000708208"/>
    </source>
</evidence>
<dbReference type="GO" id="GO:0005730">
    <property type="term" value="C:nucleolus"/>
    <property type="evidence" value="ECO:0007669"/>
    <property type="project" value="UniProtKB-SubCell"/>
</dbReference>
<dbReference type="PANTHER" id="PTHR45841:SF1">
    <property type="entry name" value="MRNA TURNOVER PROTEIN 4 HOMOLOG"/>
    <property type="match status" value="1"/>
</dbReference>
<dbReference type="InterPro" id="IPR033867">
    <property type="entry name" value="Mrt4"/>
</dbReference>
<comment type="similarity">
    <text evidence="4">Belongs to the universal ribosomal protein uL10 family.</text>
</comment>
<dbReference type="OrthoDB" id="10262308at2759"/>
<dbReference type="CDD" id="cd05796">
    <property type="entry name" value="Ribosomal_P0_like"/>
    <property type="match status" value="1"/>
</dbReference>
<protein>
    <recommendedName>
        <fullName evidence="4">Ribosome assembly factor mrt4</fullName>
    </recommendedName>
</protein>
<dbReference type="Proteomes" id="UP000708208">
    <property type="component" value="Unassembled WGS sequence"/>
</dbReference>
<dbReference type="Pfam" id="PF00466">
    <property type="entry name" value="Ribosomal_L10"/>
    <property type="match status" value="1"/>
</dbReference>
<organism evidence="6 7">
    <name type="scientific">Allacma fusca</name>
    <dbReference type="NCBI Taxonomy" id="39272"/>
    <lineage>
        <taxon>Eukaryota</taxon>
        <taxon>Metazoa</taxon>
        <taxon>Ecdysozoa</taxon>
        <taxon>Arthropoda</taxon>
        <taxon>Hexapoda</taxon>
        <taxon>Collembola</taxon>
        <taxon>Symphypleona</taxon>
        <taxon>Sminthuridae</taxon>
        <taxon>Allacma</taxon>
    </lineage>
</organism>
<evidence type="ECO:0000256" key="2">
    <source>
        <dbReference type="ARBA" id="ARBA00022490"/>
    </source>
</evidence>
<evidence type="ECO:0000256" key="3">
    <source>
        <dbReference type="ARBA" id="ARBA00023242"/>
    </source>
</evidence>
<dbReference type="GO" id="GO:0006364">
    <property type="term" value="P:rRNA processing"/>
    <property type="evidence" value="ECO:0007669"/>
    <property type="project" value="TreeGrafter"/>
</dbReference>
<keyword evidence="4" id="KW-0690">Ribosome biogenesis</keyword>
<keyword evidence="2 4" id="KW-0963">Cytoplasm</keyword>
<comment type="subcellular location">
    <subcellularLocation>
        <location evidence="4">Cytoplasm</location>
    </subcellularLocation>
    <subcellularLocation>
        <location evidence="4">Nucleus</location>
        <location evidence="4">Nucleolus</location>
    </subcellularLocation>
</comment>
<dbReference type="InterPro" id="IPR051742">
    <property type="entry name" value="Ribosome_Assembly_uL10"/>
</dbReference>
<dbReference type="InterPro" id="IPR001790">
    <property type="entry name" value="Ribosomal_uL10"/>
</dbReference>
<dbReference type="EMBL" id="CAJVCH010132877">
    <property type="protein sequence ID" value="CAG7726249.1"/>
    <property type="molecule type" value="Genomic_DNA"/>
</dbReference>
<reference evidence="6" key="1">
    <citation type="submission" date="2021-06" db="EMBL/GenBank/DDBJ databases">
        <authorList>
            <person name="Hodson N. C."/>
            <person name="Mongue J. A."/>
            <person name="Jaron S. K."/>
        </authorList>
    </citation>
    <scope>NUCLEOTIDE SEQUENCE</scope>
</reference>
<proteinExistence type="inferred from homology"/>
<dbReference type="FunFam" id="3.90.105.20:FF:000003">
    <property type="entry name" value="Ribosome assembly factor mrt4"/>
    <property type="match status" value="1"/>
</dbReference>
<keyword evidence="3 4" id="KW-0539">Nucleus</keyword>
<dbReference type="Pfam" id="PF17777">
    <property type="entry name" value="RL10P_insert"/>
    <property type="match status" value="1"/>
</dbReference>
<dbReference type="AlphaFoldDB" id="A0A8J2JY52"/>
<name>A0A8J2JY52_9HEXA</name>
<dbReference type="GO" id="GO:0005737">
    <property type="term" value="C:cytoplasm"/>
    <property type="evidence" value="ECO:0007669"/>
    <property type="project" value="UniProtKB-SubCell"/>
</dbReference>
<dbReference type="GO" id="GO:0030687">
    <property type="term" value="C:preribosome, large subunit precursor"/>
    <property type="evidence" value="ECO:0007669"/>
    <property type="project" value="TreeGrafter"/>
</dbReference>
<evidence type="ECO:0000259" key="5">
    <source>
        <dbReference type="Pfam" id="PF17777"/>
    </source>
</evidence>
<dbReference type="GO" id="GO:0003723">
    <property type="term" value="F:RNA binding"/>
    <property type="evidence" value="ECO:0007669"/>
    <property type="project" value="TreeGrafter"/>
</dbReference>
<sequence>MVEDFKTAAAEATGIYAFVVQGMRTAGLTELRKKLPGSKIFVGKNKMMTLALGKDEESELKENLHLLANRLRGSCGLLFTDEPEDKVVNFLKNFVEMDYDRCGNKANETVVLEEGKLKQFPHSIEPRLRSLGLPTCLQKGVVTLIKEYTVCKKGQVLNSNQAKIKLLEKPMAEFKILLDSSWTQPNDFKIYPRHGGSHEEIAGSDNEMVELDDEVEVLDENEEMEGTTEEIRIK</sequence>
<accession>A0A8J2JY52</accession>
<evidence type="ECO:0000256" key="4">
    <source>
        <dbReference type="RuleBase" id="RU364039"/>
    </source>
</evidence>
<dbReference type="GO" id="GO:0000956">
    <property type="term" value="P:nuclear-transcribed mRNA catabolic process"/>
    <property type="evidence" value="ECO:0007669"/>
    <property type="project" value="TreeGrafter"/>
</dbReference>
<comment type="caution">
    <text evidence="6">The sequence shown here is derived from an EMBL/GenBank/DDBJ whole genome shotgun (WGS) entry which is preliminary data.</text>
</comment>